<dbReference type="GO" id="GO:0005886">
    <property type="term" value="C:plasma membrane"/>
    <property type="evidence" value="ECO:0007669"/>
    <property type="project" value="TreeGrafter"/>
</dbReference>
<evidence type="ECO:0000256" key="2">
    <source>
        <dbReference type="ARBA" id="ARBA00008821"/>
    </source>
</evidence>
<evidence type="ECO:0000256" key="4">
    <source>
        <dbReference type="ARBA" id="ARBA00022692"/>
    </source>
</evidence>
<gene>
    <name evidence="8" type="ORF">H8711_00530</name>
</gene>
<evidence type="ECO:0000256" key="7">
    <source>
        <dbReference type="SAM" id="Phobius"/>
    </source>
</evidence>
<keyword evidence="6 7" id="KW-0472">Membrane</keyword>
<dbReference type="InterPro" id="IPR006043">
    <property type="entry name" value="NCS2"/>
</dbReference>
<feature type="transmembrane region" description="Helical" evidence="7">
    <location>
        <begin position="362"/>
        <end position="384"/>
    </location>
</feature>
<evidence type="ECO:0000256" key="6">
    <source>
        <dbReference type="ARBA" id="ARBA00023136"/>
    </source>
</evidence>
<keyword evidence="5 7" id="KW-1133">Transmembrane helix</keyword>
<feature type="transmembrane region" description="Helical" evidence="7">
    <location>
        <begin position="57"/>
        <end position="78"/>
    </location>
</feature>
<protein>
    <submittedName>
        <fullName evidence="8">Uracil-xanthine permease</fullName>
    </submittedName>
</protein>
<feature type="transmembrane region" description="Helical" evidence="7">
    <location>
        <begin position="421"/>
        <end position="441"/>
    </location>
</feature>
<evidence type="ECO:0000313" key="9">
    <source>
        <dbReference type="Proteomes" id="UP000653127"/>
    </source>
</evidence>
<feature type="transmembrane region" description="Helical" evidence="7">
    <location>
        <begin position="334"/>
        <end position="356"/>
    </location>
</feature>
<evidence type="ECO:0000313" key="8">
    <source>
        <dbReference type="EMBL" id="MBC8545422.1"/>
    </source>
</evidence>
<dbReference type="AlphaFoldDB" id="A0A926DXI4"/>
<feature type="transmembrane region" description="Helical" evidence="7">
    <location>
        <begin position="148"/>
        <end position="166"/>
    </location>
</feature>
<feature type="transmembrane region" description="Helical" evidence="7">
    <location>
        <begin position="85"/>
        <end position="107"/>
    </location>
</feature>
<dbReference type="InterPro" id="IPR006042">
    <property type="entry name" value="Xan_ur_permease"/>
</dbReference>
<dbReference type="RefSeq" id="WP_249281575.1">
    <property type="nucleotide sequence ID" value="NZ_JACRST010000001.1"/>
</dbReference>
<dbReference type="PANTHER" id="PTHR42810">
    <property type="entry name" value="PURINE PERMEASE C1399.01C-RELATED"/>
    <property type="match status" value="1"/>
</dbReference>
<dbReference type="Pfam" id="PF00860">
    <property type="entry name" value="Xan_ur_permease"/>
    <property type="match status" value="1"/>
</dbReference>
<keyword evidence="9" id="KW-1185">Reference proteome</keyword>
<proteinExistence type="inferred from homology"/>
<evidence type="ECO:0000256" key="1">
    <source>
        <dbReference type="ARBA" id="ARBA00004141"/>
    </source>
</evidence>
<evidence type="ECO:0000256" key="3">
    <source>
        <dbReference type="ARBA" id="ARBA00022448"/>
    </source>
</evidence>
<dbReference type="GO" id="GO:0042907">
    <property type="term" value="F:xanthine transmembrane transporter activity"/>
    <property type="evidence" value="ECO:0007669"/>
    <property type="project" value="TreeGrafter"/>
</dbReference>
<accession>A0A926DXI4</accession>
<feature type="transmembrane region" description="Helical" evidence="7">
    <location>
        <begin position="119"/>
        <end position="141"/>
    </location>
</feature>
<reference evidence="8" key="1">
    <citation type="submission" date="2020-08" db="EMBL/GenBank/DDBJ databases">
        <title>Genome public.</title>
        <authorList>
            <person name="Liu C."/>
            <person name="Sun Q."/>
        </authorList>
    </citation>
    <scope>NUCLEOTIDE SEQUENCE</scope>
    <source>
        <strain evidence="8">NSJ-31</strain>
    </source>
</reference>
<feature type="transmembrane region" description="Helical" evidence="7">
    <location>
        <begin position="202"/>
        <end position="224"/>
    </location>
</feature>
<dbReference type="Proteomes" id="UP000653127">
    <property type="component" value="Unassembled WGS sequence"/>
</dbReference>
<keyword evidence="3" id="KW-0813">Transport</keyword>
<organism evidence="8 9">
    <name type="scientific">Ligaoa zhengdingensis</name>
    <dbReference type="NCBI Taxonomy" id="2763658"/>
    <lineage>
        <taxon>Bacteria</taxon>
        <taxon>Bacillati</taxon>
        <taxon>Bacillota</taxon>
        <taxon>Clostridia</taxon>
        <taxon>Eubacteriales</taxon>
        <taxon>Oscillospiraceae</taxon>
        <taxon>Ligaoa</taxon>
    </lineage>
</organism>
<feature type="transmembrane region" description="Helical" evidence="7">
    <location>
        <begin position="178"/>
        <end position="195"/>
    </location>
</feature>
<feature type="transmembrane region" description="Helical" evidence="7">
    <location>
        <begin position="29"/>
        <end position="51"/>
    </location>
</feature>
<keyword evidence="4 7" id="KW-0812">Transmembrane</keyword>
<evidence type="ECO:0000256" key="5">
    <source>
        <dbReference type="ARBA" id="ARBA00022989"/>
    </source>
</evidence>
<feature type="transmembrane region" description="Helical" evidence="7">
    <location>
        <begin position="396"/>
        <end position="415"/>
    </location>
</feature>
<dbReference type="EMBL" id="JACRST010000001">
    <property type="protein sequence ID" value="MBC8545422.1"/>
    <property type="molecule type" value="Genomic_DNA"/>
</dbReference>
<comment type="caution">
    <text evidence="8">The sequence shown here is derived from an EMBL/GenBank/DDBJ whole genome shotgun (WGS) entry which is preliminary data.</text>
</comment>
<name>A0A926DXI4_9FIRM</name>
<dbReference type="NCBIfam" id="TIGR00801">
    <property type="entry name" value="ncs2"/>
    <property type="match status" value="1"/>
</dbReference>
<feature type="transmembrane region" description="Helical" evidence="7">
    <location>
        <begin position="253"/>
        <end position="270"/>
    </location>
</feature>
<comment type="subcellular location">
    <subcellularLocation>
        <location evidence="1">Membrane</location>
        <topology evidence="1">Multi-pass membrane protein</topology>
    </subcellularLocation>
</comment>
<comment type="similarity">
    <text evidence="2">Belongs to the nucleobase:cation symporter-2 (NCS2) (TC 2.A.40) family.</text>
</comment>
<sequence length="461" mass="48467">MSSKGEKREKLHIPEEGIRDARQLGIPRMLVLGLQHMFAMFGATVLVPLILVNQYGLPMSIQTTLLCAGLGTLLFHFLTKMKVPAFLGSSFAFLGGFSAVSNLDSGIFANMTGEEKLPYALGGVVIAGLFYLVMALIIKLVGVRRVMAFLPPVVTGPIIISIGLILAPNTIVDASNCWWLAGLALLTIIVANIWGKGMVKIIPILLGVLVPYVVALILSLLGVIDPTSGAYVSFEGVRAAQVVGLQQFVLPKFNISAILVMAPIAIATMMEHVGDISAISATTGKNFVEDPGLHRTLLGDGLATSLSALIGGPANTTYGENTGVLALSRVYDPAVVRIAALFAIVLSFSPAFAQIIHSIPTAIIGGVSFILYGMISAIGVRNVVENRVDLSKSRNVIIAAVILVSALGFTNGLSFTIGGTTITLTSLAIAAILGIVLNAVLPGKDYEFQGETGVQFTTPQK</sequence>
<dbReference type="PANTHER" id="PTHR42810:SF2">
    <property type="entry name" value="PURINE PERMEASE C1399.01C-RELATED"/>
    <property type="match status" value="1"/>
</dbReference>